<sequence>MDIKINNEKSFKVVDTFPYCFITLFVSSFFFYLYLSIPDGDYLLYLFLFFMNEIPIYSVIVFSMFVIPLQIFLNRNPMKFNPFYLMSYIVCSFSAVFIIFTVLMNGLTKELLEMEGYYKLCLSSAIIYWFWDSIFLQKKDRV</sequence>
<gene>
    <name evidence="2" type="ORF">J2S19_001454</name>
</gene>
<comment type="caution">
    <text evidence="2">The sequence shown here is derived from an EMBL/GenBank/DDBJ whole genome shotgun (WGS) entry which is preliminary data.</text>
</comment>
<dbReference type="Proteomes" id="UP001234495">
    <property type="component" value="Unassembled WGS sequence"/>
</dbReference>
<accession>A0ABT9ZD63</accession>
<keyword evidence="1" id="KW-0812">Transmembrane</keyword>
<dbReference type="EMBL" id="JAUSUD010000004">
    <property type="protein sequence ID" value="MDQ0230202.1"/>
    <property type="molecule type" value="Genomic_DNA"/>
</dbReference>
<organism evidence="2 3">
    <name type="scientific">Metabacillus malikii</name>
    <dbReference type="NCBI Taxonomy" id="1504265"/>
    <lineage>
        <taxon>Bacteria</taxon>
        <taxon>Bacillati</taxon>
        <taxon>Bacillota</taxon>
        <taxon>Bacilli</taxon>
        <taxon>Bacillales</taxon>
        <taxon>Bacillaceae</taxon>
        <taxon>Metabacillus</taxon>
    </lineage>
</organism>
<proteinExistence type="predicted"/>
<dbReference type="Pfam" id="PF17094">
    <property type="entry name" value="UPF0715"/>
    <property type="match status" value="1"/>
</dbReference>
<feature type="transmembrane region" description="Helical" evidence="1">
    <location>
        <begin position="16"/>
        <end position="34"/>
    </location>
</feature>
<evidence type="ECO:0000313" key="3">
    <source>
        <dbReference type="Proteomes" id="UP001234495"/>
    </source>
</evidence>
<keyword evidence="1" id="KW-0472">Membrane</keyword>
<evidence type="ECO:0000256" key="1">
    <source>
        <dbReference type="SAM" id="Phobius"/>
    </source>
</evidence>
<feature type="transmembrane region" description="Helical" evidence="1">
    <location>
        <begin position="54"/>
        <end position="73"/>
    </location>
</feature>
<dbReference type="RefSeq" id="WP_307339129.1">
    <property type="nucleotide sequence ID" value="NZ_JAUSUD010000004.1"/>
</dbReference>
<reference evidence="2 3" key="1">
    <citation type="submission" date="2023-07" db="EMBL/GenBank/DDBJ databases">
        <title>Genomic Encyclopedia of Type Strains, Phase IV (KMG-IV): sequencing the most valuable type-strain genomes for metagenomic binning, comparative biology and taxonomic classification.</title>
        <authorList>
            <person name="Goeker M."/>
        </authorList>
    </citation>
    <scope>NUCLEOTIDE SEQUENCE [LARGE SCALE GENOMIC DNA]</scope>
    <source>
        <strain evidence="2 3">DSM 29005</strain>
    </source>
</reference>
<keyword evidence="1" id="KW-1133">Transmembrane helix</keyword>
<dbReference type="InterPro" id="IPR031374">
    <property type="entry name" value="UPF0715"/>
</dbReference>
<evidence type="ECO:0000313" key="2">
    <source>
        <dbReference type="EMBL" id="MDQ0230202.1"/>
    </source>
</evidence>
<feature type="transmembrane region" description="Helical" evidence="1">
    <location>
        <begin position="85"/>
        <end position="104"/>
    </location>
</feature>
<name>A0ABT9ZD63_9BACI</name>
<protein>
    <submittedName>
        <fullName evidence="2">Uncharacterized protein</fullName>
    </submittedName>
</protein>
<keyword evidence="3" id="KW-1185">Reference proteome</keyword>
<feature type="transmembrane region" description="Helical" evidence="1">
    <location>
        <begin position="116"/>
        <end position="136"/>
    </location>
</feature>